<accession>A0A0D8JDF5</accession>
<dbReference type="InterPro" id="IPR014710">
    <property type="entry name" value="RmlC-like_jellyroll"/>
</dbReference>
<comment type="caution">
    <text evidence="1">The sequence shown here is derived from an EMBL/GenBank/DDBJ whole genome shotgun (WGS) entry which is preliminary data.</text>
</comment>
<dbReference type="STRING" id="1544798.LH29_05970"/>
<sequence length="140" mass="16296">MALLEKYEIKEKGYDPFLIREGWQVAQLNADENQRVENIVRIDIHYQTDEVFVLTKGNAVLITAAITDNEPRFELELMQPGITYNVPVKTWHNIAMQEGSEVIIVEKDNTHLGDFEFFDLSKEKQSQLVERVNELFNKVI</sequence>
<dbReference type="Proteomes" id="UP000032544">
    <property type="component" value="Unassembled WGS sequence"/>
</dbReference>
<evidence type="ECO:0000313" key="2">
    <source>
        <dbReference type="Proteomes" id="UP000032544"/>
    </source>
</evidence>
<evidence type="ECO:0000313" key="1">
    <source>
        <dbReference type="EMBL" id="KJF44965.1"/>
    </source>
</evidence>
<dbReference type="AlphaFoldDB" id="A0A0D8JDF5"/>
<dbReference type="SUPFAM" id="SSF51182">
    <property type="entry name" value="RmlC-like cupins"/>
    <property type="match status" value="1"/>
</dbReference>
<dbReference type="Gene3D" id="2.60.120.10">
    <property type="entry name" value="Jelly Rolls"/>
    <property type="match status" value="1"/>
</dbReference>
<proteinExistence type="predicted"/>
<organism evidence="1 2">
    <name type="scientific">Draconibacterium sediminis</name>
    <dbReference type="NCBI Taxonomy" id="1544798"/>
    <lineage>
        <taxon>Bacteria</taxon>
        <taxon>Pseudomonadati</taxon>
        <taxon>Bacteroidota</taxon>
        <taxon>Bacteroidia</taxon>
        <taxon>Marinilabiliales</taxon>
        <taxon>Prolixibacteraceae</taxon>
        <taxon>Draconibacterium</taxon>
    </lineage>
</organism>
<name>A0A0D8JDF5_9BACT</name>
<dbReference type="OrthoDB" id="9798066at2"/>
<reference evidence="1 2" key="1">
    <citation type="submission" date="2014-09" db="EMBL/GenBank/DDBJ databases">
        <title>Draft Genome Sequence of Draconibacterium sp. JN14CK-3.</title>
        <authorList>
            <person name="Dong C."/>
            <person name="Lai Q."/>
            <person name="Shao Z."/>
        </authorList>
    </citation>
    <scope>NUCLEOTIDE SEQUENCE [LARGE SCALE GENOMIC DNA]</scope>
    <source>
        <strain evidence="1 2">JN14CK-3</strain>
    </source>
</reference>
<keyword evidence="2" id="KW-1185">Reference proteome</keyword>
<dbReference type="InterPro" id="IPR011051">
    <property type="entry name" value="RmlC_Cupin_sf"/>
</dbReference>
<evidence type="ECO:0008006" key="3">
    <source>
        <dbReference type="Google" id="ProtNLM"/>
    </source>
</evidence>
<dbReference type="EMBL" id="JRHC01000001">
    <property type="protein sequence ID" value="KJF44965.1"/>
    <property type="molecule type" value="Genomic_DNA"/>
</dbReference>
<protein>
    <recommendedName>
        <fullName evidence="3">Sugar 3,4-ketoisomerase QdtA cupin domain-containing protein</fullName>
    </recommendedName>
</protein>
<dbReference type="RefSeq" id="WP_052670623.1">
    <property type="nucleotide sequence ID" value="NZ_JRHC01000001.1"/>
</dbReference>
<gene>
    <name evidence="1" type="ORF">LH29_05970</name>
</gene>